<dbReference type="WBParaSite" id="GPUH_0001369301-mRNA-1">
    <property type="protein sequence ID" value="GPUH_0001369301-mRNA-1"/>
    <property type="gene ID" value="GPUH_0001369301"/>
</dbReference>
<reference evidence="3" key="1">
    <citation type="submission" date="2016-06" db="UniProtKB">
        <authorList>
            <consortium name="WormBaseParasite"/>
        </authorList>
    </citation>
    <scope>IDENTIFICATION</scope>
</reference>
<proteinExistence type="predicted"/>
<name>A0A183DY87_9BILA</name>
<evidence type="ECO:0000313" key="2">
    <source>
        <dbReference type="Proteomes" id="UP000271098"/>
    </source>
</evidence>
<dbReference type="EMBL" id="UYRT01080450">
    <property type="protein sequence ID" value="VDN22773.1"/>
    <property type="molecule type" value="Genomic_DNA"/>
</dbReference>
<dbReference type="Proteomes" id="UP000271098">
    <property type="component" value="Unassembled WGS sequence"/>
</dbReference>
<dbReference type="AlphaFoldDB" id="A0A183DY87"/>
<evidence type="ECO:0000313" key="1">
    <source>
        <dbReference type="EMBL" id="VDN22773.1"/>
    </source>
</evidence>
<accession>A0A183DY87</accession>
<keyword evidence="2" id="KW-1185">Reference proteome</keyword>
<reference evidence="1 2" key="2">
    <citation type="submission" date="2018-11" db="EMBL/GenBank/DDBJ databases">
        <authorList>
            <consortium name="Pathogen Informatics"/>
        </authorList>
    </citation>
    <scope>NUCLEOTIDE SEQUENCE [LARGE SCALE GENOMIC DNA]</scope>
</reference>
<sequence>MSRIALQITSNQKAVSQCPLIQQPPGDYLKYGSDAEAYGSLARNRRSLSASALGRELAREFMHYSFRHYCIHLVEQIRELDTLSRSPDRLTPRGYSSDTGYMNDTMRSRTRGYSNYDYDTYQASKSEVRSTTTGGAVVGNGGSGASASASARYQMSSPARVAASTSYGSHRGLHLFSCFPHLKEI</sequence>
<protein>
    <submittedName>
        <fullName evidence="3">Plakophilin-3</fullName>
    </submittedName>
</protein>
<gene>
    <name evidence="1" type="ORF">GPUH_LOCUS13678</name>
</gene>
<organism evidence="3">
    <name type="scientific">Gongylonema pulchrum</name>
    <dbReference type="NCBI Taxonomy" id="637853"/>
    <lineage>
        <taxon>Eukaryota</taxon>
        <taxon>Metazoa</taxon>
        <taxon>Ecdysozoa</taxon>
        <taxon>Nematoda</taxon>
        <taxon>Chromadorea</taxon>
        <taxon>Rhabditida</taxon>
        <taxon>Spirurina</taxon>
        <taxon>Spiruromorpha</taxon>
        <taxon>Spiruroidea</taxon>
        <taxon>Gongylonematidae</taxon>
        <taxon>Gongylonema</taxon>
    </lineage>
</organism>
<evidence type="ECO:0000313" key="3">
    <source>
        <dbReference type="WBParaSite" id="GPUH_0001369301-mRNA-1"/>
    </source>
</evidence>